<reference evidence="1" key="2">
    <citation type="submission" date="2018-10" db="UniProtKB">
        <authorList>
            <consortium name="EnsemblPlants"/>
        </authorList>
    </citation>
    <scope>IDENTIFICATION</scope>
</reference>
<dbReference type="Gramene" id="TraesROB_scaffold_002984_01G000500.1">
    <property type="protein sequence ID" value="TraesROB_scaffold_002984_01G000500.1"/>
    <property type="gene ID" value="TraesROB_scaffold_002984_01G000500"/>
</dbReference>
<dbReference type="OrthoDB" id="581109at2759"/>
<dbReference type="AlphaFoldDB" id="A0A3B6DKV4"/>
<dbReference type="Gramene" id="TraesCLE_scaffold_115157_01G000100.1">
    <property type="protein sequence ID" value="TraesCLE_scaffold_115157_01G000100.1"/>
    <property type="gene ID" value="TraesCLE_scaffold_115157_01G000100"/>
</dbReference>
<dbReference type="Gramene" id="TraesCS2D03G1170600.1">
    <property type="protein sequence ID" value="TraesCS2D03G1170600.1.CDS1"/>
    <property type="gene ID" value="TraesCS2D03G1170600"/>
</dbReference>
<organism evidence="1">
    <name type="scientific">Triticum aestivum</name>
    <name type="common">Wheat</name>
    <dbReference type="NCBI Taxonomy" id="4565"/>
    <lineage>
        <taxon>Eukaryota</taxon>
        <taxon>Viridiplantae</taxon>
        <taxon>Streptophyta</taxon>
        <taxon>Embryophyta</taxon>
        <taxon>Tracheophyta</taxon>
        <taxon>Spermatophyta</taxon>
        <taxon>Magnoliopsida</taxon>
        <taxon>Liliopsida</taxon>
        <taxon>Poales</taxon>
        <taxon>Poaceae</taxon>
        <taxon>BOP clade</taxon>
        <taxon>Pooideae</taxon>
        <taxon>Triticodae</taxon>
        <taxon>Triticeae</taxon>
        <taxon>Triticinae</taxon>
        <taxon>Triticum</taxon>
    </lineage>
</organism>
<evidence type="ECO:0000313" key="1">
    <source>
        <dbReference type="EnsemblPlants" id="TraesCS2D02G524900.1.cds1"/>
    </source>
</evidence>
<dbReference type="Gramene" id="TraesPARA_EIv1.0_0751410.1">
    <property type="protein sequence ID" value="TraesPARA_EIv1.0_0751410.1.CDS1"/>
    <property type="gene ID" value="TraesPARA_EIv1.0_0751410"/>
</dbReference>
<dbReference type="Gramene" id="TraesWEE_scaffold_073639_01G000500.1">
    <property type="protein sequence ID" value="TraesWEE_scaffold_073639_01G000500.1"/>
    <property type="gene ID" value="TraesWEE_scaffold_073639_01G000500"/>
</dbReference>
<reference evidence="1" key="1">
    <citation type="submission" date="2018-08" db="EMBL/GenBank/DDBJ databases">
        <authorList>
            <person name="Rossello M."/>
        </authorList>
    </citation>
    <scope>NUCLEOTIDE SEQUENCE [LARGE SCALE GENOMIC DNA]</scope>
    <source>
        <strain evidence="1">cv. Chinese Spring</strain>
    </source>
</reference>
<dbReference type="Gramene" id="TraesCS2D02G524900.1">
    <property type="protein sequence ID" value="TraesCS2D02G524900.1.cds1"/>
    <property type="gene ID" value="TraesCS2D02G524900"/>
</dbReference>
<sequence>MLMDRADTSGFLGSGSHCKNIDVYFHFVYTIYFLGGEVVKLGF</sequence>
<accession>A0A3B6DKV4</accession>
<proteinExistence type="predicted"/>
<name>A0A3B6DKV4_WHEAT</name>
<dbReference type="Proteomes" id="UP000019116">
    <property type="component" value="Chromosome 2D"/>
</dbReference>
<dbReference type="Gramene" id="TraesCAD_scaffold_074237_01G000500.1">
    <property type="protein sequence ID" value="TraesCAD_scaffold_074237_01G000500.1"/>
    <property type="gene ID" value="TraesCAD_scaffold_074237_01G000500"/>
</dbReference>
<evidence type="ECO:0000313" key="2">
    <source>
        <dbReference type="Proteomes" id="UP000019116"/>
    </source>
</evidence>
<dbReference type="EnsemblPlants" id="TraesCS2D02G524900.1">
    <property type="protein sequence ID" value="TraesCS2D02G524900.1.cds1"/>
    <property type="gene ID" value="TraesCS2D02G524900"/>
</dbReference>
<keyword evidence="2" id="KW-1185">Reference proteome</keyword>
<protein>
    <submittedName>
        <fullName evidence="1">Uncharacterized protein</fullName>
    </submittedName>
</protein>